<evidence type="ECO:0000256" key="1">
    <source>
        <dbReference type="SAM" id="MobiDB-lite"/>
    </source>
</evidence>
<evidence type="ECO:0000313" key="2">
    <source>
        <dbReference type="EMBL" id="MXU95365.1"/>
    </source>
</evidence>
<reference evidence="2" key="1">
    <citation type="submission" date="2019-12" db="EMBL/GenBank/DDBJ databases">
        <title>An insight into the sialome of adult female Ixodes ricinus ticks feeding for 6 days.</title>
        <authorList>
            <person name="Perner J."/>
            <person name="Ribeiro J.M.C."/>
        </authorList>
    </citation>
    <scope>NUCLEOTIDE SEQUENCE</scope>
    <source>
        <strain evidence="2">Semi-engorged</strain>
        <tissue evidence="2">Salivary glands</tissue>
    </source>
</reference>
<sequence>MLAARRCSGCLFVAGSLAEGGKRLTKLLNGSLCGPFSLSATWTPLLSMRAAALDCGVPAGSRSVLRRALRDGRNDLYPLSSLAPLPRKPAGTCSYRKETAAAACLAAGGACIFDVPQERSIRDPGFGLWFDSARKQLYTVVCPRYDNPPPPGAPRQKANAVASETRGHIGGGGGGGMLAPPPRE</sequence>
<dbReference type="AlphaFoldDB" id="A0A6B0V0S6"/>
<feature type="compositionally biased region" description="Gly residues" evidence="1">
    <location>
        <begin position="168"/>
        <end position="177"/>
    </location>
</feature>
<protein>
    <submittedName>
        <fullName evidence="2">Uncharacterized protein</fullName>
    </submittedName>
</protein>
<accession>A0A6B0V0S6</accession>
<organism evidence="2">
    <name type="scientific">Ixodes ricinus</name>
    <name type="common">Common tick</name>
    <name type="synonym">Acarus ricinus</name>
    <dbReference type="NCBI Taxonomy" id="34613"/>
    <lineage>
        <taxon>Eukaryota</taxon>
        <taxon>Metazoa</taxon>
        <taxon>Ecdysozoa</taxon>
        <taxon>Arthropoda</taxon>
        <taxon>Chelicerata</taxon>
        <taxon>Arachnida</taxon>
        <taxon>Acari</taxon>
        <taxon>Parasitiformes</taxon>
        <taxon>Ixodida</taxon>
        <taxon>Ixodoidea</taxon>
        <taxon>Ixodidae</taxon>
        <taxon>Ixodinae</taxon>
        <taxon>Ixodes</taxon>
    </lineage>
</organism>
<proteinExistence type="predicted"/>
<name>A0A6B0V0S6_IXORI</name>
<feature type="region of interest" description="Disordered" evidence="1">
    <location>
        <begin position="145"/>
        <end position="184"/>
    </location>
</feature>
<dbReference type="EMBL" id="GIFC01013282">
    <property type="protein sequence ID" value="MXU95365.1"/>
    <property type="molecule type" value="Transcribed_RNA"/>
</dbReference>